<proteinExistence type="predicted"/>
<evidence type="ECO:0000313" key="1">
    <source>
        <dbReference type="EMBL" id="KGN65357.1"/>
    </source>
</evidence>
<dbReference type="PANTHER" id="PTHR33168">
    <property type="entry name" value="STRESS INDUCED PROTEIN-RELATED"/>
    <property type="match status" value="1"/>
</dbReference>
<evidence type="ECO:0000313" key="2">
    <source>
        <dbReference type="Proteomes" id="UP000029981"/>
    </source>
</evidence>
<keyword evidence="2" id="KW-1185">Reference proteome</keyword>
<dbReference type="Gramene" id="KGN65357">
    <property type="protein sequence ID" value="KGN65357"/>
    <property type="gene ID" value="Csa_1G370510"/>
</dbReference>
<reference evidence="1 2" key="2">
    <citation type="journal article" date="2009" name="PLoS ONE">
        <title>An integrated genetic and cytogenetic map of the cucumber genome.</title>
        <authorList>
            <person name="Ren Y."/>
            <person name="Zhang Z."/>
            <person name="Liu J."/>
            <person name="Staub J.E."/>
            <person name="Han Y."/>
            <person name="Cheng Z."/>
            <person name="Li X."/>
            <person name="Lu J."/>
            <person name="Miao H."/>
            <person name="Kang H."/>
            <person name="Xie B."/>
            <person name="Gu X."/>
            <person name="Wang X."/>
            <person name="Du Y."/>
            <person name="Jin W."/>
            <person name="Huang S."/>
        </authorList>
    </citation>
    <scope>NUCLEOTIDE SEQUENCE [LARGE SCALE GENOMIC DNA]</scope>
    <source>
        <strain evidence="2">cv. 9930</strain>
    </source>
</reference>
<reference evidence="1 2" key="1">
    <citation type="journal article" date="2009" name="Nat. Genet.">
        <title>The genome of the cucumber, Cucumis sativus L.</title>
        <authorList>
            <person name="Huang S."/>
            <person name="Li R."/>
            <person name="Zhang Z."/>
            <person name="Li L."/>
            <person name="Gu X."/>
            <person name="Fan W."/>
            <person name="Lucas W.J."/>
            <person name="Wang X."/>
            <person name="Xie B."/>
            <person name="Ni P."/>
            <person name="Ren Y."/>
            <person name="Zhu H."/>
            <person name="Li J."/>
            <person name="Lin K."/>
            <person name="Jin W."/>
            <person name="Fei Z."/>
            <person name="Li G."/>
            <person name="Staub J."/>
            <person name="Kilian A."/>
            <person name="van der Vossen E.A."/>
            <person name="Wu Y."/>
            <person name="Guo J."/>
            <person name="He J."/>
            <person name="Jia Z."/>
            <person name="Ren Y."/>
            <person name="Tian G."/>
            <person name="Lu Y."/>
            <person name="Ruan J."/>
            <person name="Qian W."/>
            <person name="Wang M."/>
            <person name="Huang Q."/>
            <person name="Li B."/>
            <person name="Xuan Z."/>
            <person name="Cao J."/>
            <person name="Asan"/>
            <person name="Wu Z."/>
            <person name="Zhang J."/>
            <person name="Cai Q."/>
            <person name="Bai Y."/>
            <person name="Zhao B."/>
            <person name="Han Y."/>
            <person name="Li Y."/>
            <person name="Li X."/>
            <person name="Wang S."/>
            <person name="Shi Q."/>
            <person name="Liu S."/>
            <person name="Cho W.K."/>
            <person name="Kim J.Y."/>
            <person name="Xu Y."/>
            <person name="Heller-Uszynska K."/>
            <person name="Miao H."/>
            <person name="Cheng Z."/>
            <person name="Zhang S."/>
            <person name="Wu J."/>
            <person name="Yang Y."/>
            <person name="Kang H."/>
            <person name="Li M."/>
            <person name="Liang H."/>
            <person name="Ren X."/>
            <person name="Shi Z."/>
            <person name="Wen M."/>
            <person name="Jian M."/>
            <person name="Yang H."/>
            <person name="Zhang G."/>
            <person name="Yang Z."/>
            <person name="Chen R."/>
            <person name="Liu S."/>
            <person name="Li J."/>
            <person name="Ma L."/>
            <person name="Liu H."/>
            <person name="Zhou Y."/>
            <person name="Zhao J."/>
            <person name="Fang X."/>
            <person name="Li G."/>
            <person name="Fang L."/>
            <person name="Li Y."/>
            <person name="Liu D."/>
            <person name="Zheng H."/>
            <person name="Zhang Y."/>
            <person name="Qin N."/>
            <person name="Li Z."/>
            <person name="Yang G."/>
            <person name="Yang S."/>
            <person name="Bolund L."/>
            <person name="Kristiansen K."/>
            <person name="Zheng H."/>
            <person name="Li S."/>
            <person name="Zhang X."/>
            <person name="Yang H."/>
            <person name="Wang J."/>
            <person name="Sun R."/>
            <person name="Zhang B."/>
            <person name="Jiang S."/>
            <person name="Wang J."/>
            <person name="Du Y."/>
            <person name="Li S."/>
        </authorList>
    </citation>
    <scope>NUCLEOTIDE SEQUENCE [LARGE SCALE GENOMIC DNA]</scope>
    <source>
        <strain evidence="2">cv. 9930</strain>
    </source>
</reference>
<dbReference type="EMBL" id="CM002922">
    <property type="protein sequence ID" value="KGN65357.1"/>
    <property type="molecule type" value="Genomic_DNA"/>
</dbReference>
<dbReference type="STRING" id="3659.A0A0A0LWX3"/>
<organism evidence="1 2">
    <name type="scientific">Cucumis sativus</name>
    <name type="common">Cucumber</name>
    <dbReference type="NCBI Taxonomy" id="3659"/>
    <lineage>
        <taxon>Eukaryota</taxon>
        <taxon>Viridiplantae</taxon>
        <taxon>Streptophyta</taxon>
        <taxon>Embryophyta</taxon>
        <taxon>Tracheophyta</taxon>
        <taxon>Spermatophyta</taxon>
        <taxon>Magnoliopsida</taxon>
        <taxon>eudicotyledons</taxon>
        <taxon>Gunneridae</taxon>
        <taxon>Pentapetalae</taxon>
        <taxon>rosids</taxon>
        <taxon>fabids</taxon>
        <taxon>Cucurbitales</taxon>
        <taxon>Cucurbitaceae</taxon>
        <taxon>Benincaseae</taxon>
        <taxon>Cucumis</taxon>
    </lineage>
</organism>
<accession>A0A0A0LWX3</accession>
<protein>
    <submittedName>
        <fullName evidence="1">Uncharacterized protein</fullName>
    </submittedName>
</protein>
<dbReference type="AlphaFoldDB" id="A0A0A0LWX3"/>
<reference evidence="1 2" key="3">
    <citation type="journal article" date="2010" name="BMC Genomics">
        <title>Transcriptome sequencing and comparative analysis of cucumber flowers with different sex types.</title>
        <authorList>
            <person name="Guo S."/>
            <person name="Zheng Y."/>
            <person name="Joung J.G."/>
            <person name="Liu S."/>
            <person name="Zhang Z."/>
            <person name="Crasta O.R."/>
            <person name="Sobral B.W."/>
            <person name="Xu Y."/>
            <person name="Huang S."/>
            <person name="Fei Z."/>
        </authorList>
    </citation>
    <scope>NUCLEOTIDE SEQUENCE [LARGE SCALE GENOMIC DNA]</scope>
    <source>
        <strain evidence="2">cv. 9930</strain>
    </source>
</reference>
<name>A0A0A0LWX3_CUCSA</name>
<dbReference type="Proteomes" id="UP000029981">
    <property type="component" value="Chromosome 1"/>
</dbReference>
<reference evidence="1 2" key="4">
    <citation type="journal article" date="2011" name="BMC Genomics">
        <title>RNA-Seq improves annotation of protein-coding genes in the cucumber genome.</title>
        <authorList>
            <person name="Li Z."/>
            <person name="Zhang Z."/>
            <person name="Yan P."/>
            <person name="Huang S."/>
            <person name="Fei Z."/>
            <person name="Lin K."/>
        </authorList>
    </citation>
    <scope>NUCLEOTIDE SEQUENCE [LARGE SCALE GENOMIC DNA]</scope>
    <source>
        <strain evidence="2">cv. 9930</strain>
    </source>
</reference>
<gene>
    <name evidence="1" type="ORF">Csa_1G370510</name>
</gene>
<sequence>MKIMRKQGRTTIRLGGWRGENKQQPNMWKVLWRKLRREKRKILESSNTTTFYSSGPKLIPYDPFSYSQNFDQGTAGEELDNLSRSFSARFALADVASATFLHKQHLP</sequence>